<dbReference type="RefSeq" id="WP_061612146.1">
    <property type="nucleotide sequence ID" value="NZ_JEMA01000998.1"/>
</dbReference>
<dbReference type="Proteomes" id="UP000075260">
    <property type="component" value="Unassembled WGS sequence"/>
</dbReference>
<organism evidence="1 2">
    <name type="scientific">Sorangium cellulosum</name>
    <name type="common">Polyangium cellulosum</name>
    <dbReference type="NCBI Taxonomy" id="56"/>
    <lineage>
        <taxon>Bacteria</taxon>
        <taxon>Pseudomonadati</taxon>
        <taxon>Myxococcota</taxon>
        <taxon>Polyangia</taxon>
        <taxon>Polyangiales</taxon>
        <taxon>Polyangiaceae</taxon>
        <taxon>Sorangium</taxon>
    </lineage>
</organism>
<protein>
    <submittedName>
        <fullName evidence="1">Uncharacterized protein</fullName>
    </submittedName>
</protein>
<sequence>MRAAMPRPSRPLQALLSAALAGGALVVAGCPSTDERACDAVCDCTGCSEARYLECLDEAEVSRKAAVEASCVGALDELLVCLEEEIECKDDVFTFDGCEDQEARLGECGISVFRTACDLANDRLTECGQGAPLGTDPASCIGQIACNARCIAATSCAGLNGFDIEENARFGECTNLCFFQMP</sequence>
<comment type="caution">
    <text evidence="1">The sequence shown here is derived from an EMBL/GenBank/DDBJ whole genome shotgun (WGS) entry which is preliminary data.</text>
</comment>
<gene>
    <name evidence="1" type="ORF">BE15_34265</name>
</gene>
<dbReference type="PROSITE" id="PS51257">
    <property type="entry name" value="PROKAR_LIPOPROTEIN"/>
    <property type="match status" value="1"/>
</dbReference>
<dbReference type="AlphaFoldDB" id="A0A150Q624"/>
<dbReference type="EMBL" id="JEMA01000998">
    <property type="protein sequence ID" value="KYF63457.1"/>
    <property type="molecule type" value="Genomic_DNA"/>
</dbReference>
<evidence type="ECO:0000313" key="2">
    <source>
        <dbReference type="Proteomes" id="UP000075260"/>
    </source>
</evidence>
<name>A0A150Q624_SORCE</name>
<reference evidence="1 2" key="1">
    <citation type="submission" date="2014-02" db="EMBL/GenBank/DDBJ databases">
        <title>The small core and large imbalanced accessory genome model reveals a collaborative survival strategy of Sorangium cellulosum strains in nature.</title>
        <authorList>
            <person name="Han K."/>
            <person name="Peng R."/>
            <person name="Blom J."/>
            <person name="Li Y.-Z."/>
        </authorList>
    </citation>
    <scope>NUCLEOTIDE SEQUENCE [LARGE SCALE GENOMIC DNA]</scope>
    <source>
        <strain evidence="1 2">So0008-312</strain>
    </source>
</reference>
<proteinExistence type="predicted"/>
<accession>A0A150Q624</accession>
<evidence type="ECO:0000313" key="1">
    <source>
        <dbReference type="EMBL" id="KYF63457.1"/>
    </source>
</evidence>